<dbReference type="SMART" id="SM00710">
    <property type="entry name" value="PbH1"/>
    <property type="match status" value="5"/>
</dbReference>
<feature type="signal peptide" evidence="3">
    <location>
        <begin position="1"/>
        <end position="41"/>
    </location>
</feature>
<dbReference type="InterPro" id="IPR015919">
    <property type="entry name" value="Cadherin-like_sf"/>
</dbReference>
<dbReference type="SUPFAM" id="SSF49899">
    <property type="entry name" value="Concanavalin A-like lectins/glucanases"/>
    <property type="match status" value="4"/>
</dbReference>
<sequence length="1907" mass="202841" precursor="true">MTSKGKKDSLGRIQNNNGLSRLCMRSLLMCVFFLFAGAAMAGTYYVDPASGSDGNPGTSSAPWQSFSKAQNSVGAGDTVILEGGYYGSVSYSGSDARGSSWASPVTYKAAEGATPKFGKLVFQSGASDLYAVFDGITVYPSGVYMDHIVSGVKLLNMTIGGKWSSYGPSLTSNGICMEGTFGTTDFHEIYIDNCEVTDVHTGIKLEGQLGKNIVISNNEIHHIAGSGIKISADKGNEVVRIEGNHIHNQDPVDEGSSGITHGTGISIRNDNLIVRGNIIHQFGNTRGIRTYQDIFPSRGYRNMVFENNLLYDVHNVYVVEFVDMGDDFVFSNNTVIGSEFGRGGNKWYETALRVVWPGGVDGSRLTMNNNVFVGLVSIGGQIYNAEANNNYMYALNGGDMSFGSNVVVNGTSGHSTYFEGSGNFFVGGELFDKYSYTRPGGHPHGVNLNECYALADPSLKTGYEFGGSGPKLADIGDKSVNENETLTFSVSATHPDGEPLTYSAQDMPEGAAFTDQQFSWTPTFGQAGSYSVSFTATDGVMSDSKTITITVNPVDEDSDGLADYWEMEHFGNLDSGPDDNPDGDEFNNLQEYEEGLDPNVFDEGPLNLVLDYRFNDDPADGVKDSSRYHNDGTTLDSSTPALVTSDSYTAYDFDGVDDFVNAGTDASLNTAQSLTISGWMFPRTYGQSGYGRIVDKGDGTTGYSVFVNQETRALSYVTYGGMVVSSESGSLTLDQWHHFAVVYDDAASTLTFYIDGVQRGRTSYSSAPGDSAASPMIVGTRGYDLARCFDGAIDDLKIYNEALSEAKVVELASPEENRAPVLSAIGDKSVEESNLLTFGVTASDPDGDQVLIKATNVPTGAEFADDTFSWTPDSSQVGSHDVSFYATDGELQDSETVTITVLSGNSAPVMEDTPDKSVEEGSLLEFAVSATDPDGDSISYSAQNLPTGADFAGDTFSWTPEVGQAGTYLTSFVASDGELEDVDTVSITVVETTTGGNTSPVFDPVADQSTSINETVDFTVNASDADGDLLSYSAENMPAGAEFIRNHFVWTPSSEQVGDYSVIFNVTDGTATDTMTVNIHVNAPLLTRGLVGLWKFNEGSGSTAGDTSTKVNHGTLTNGAAWTTGVSGSGISFDGVDDYVAVDDSASLNLTGSLSVAAWIKPNSFGSRGYGRILDKGASSVGYSFFVNHKFGGLSFATYGGPVADSNDNVVTTGKWQHVAMVYDQAAETVTFYVDGVSAGTASYNKAPSDSAGSPLTIGIRGQDMERAFDGIIDEVHLYDFAVSESDIQTLAEPGNSEPTNTAPAVTDVADQTVKAGQNLEFVVEASDADGDALTYSSPNLPTGAVLTNNVFSWTPESTQVGSYTVDFIVSDGTDLVSTTVDITVTESTDGRGLAAVWKFDEGSGEIANDSSAMNNDAILGNGAVWTTGVNGSAVSFDGVDDYVAANDSASLNLTGSLSVAAWIKPNSFGSRGYGRILDKGANSAGYSFFVNHKFGGLSFATYGGPVADSNDNVITTGKWQHVAMVYDQAAETVTFYVDGVRAGMVSHKSVPNDSSRSPLTIGIRGQDMERAFDGIIDEVHLYDYAVSESEVQVLAEPVITEPTNTAPYVTGIVDQTVEAGQNLEFAIEASDADGDALTYSSPNLPAGATLTDNVFSWTPESTQVGTYTVDFLVSDGVDAVTESCMITVNESTDSGSEVVIDSSTVMALDMDSEPVDGLVQDVSTYDNDGRIVGRPVVSDSAFEFDGLDDGVVVPDHASLDLDQMTVSAWVYLDSYQDDQRIISKEYDKYAPYSIYSLLMSGSNESKVEFRIAVNGVRYRVASSQDIPLNQWVHVAGTYDGGEMVVYVNGRRDGSYAVSGPIQDNDNGVYVGASQFYSRFFDGKIDSPMVYNKALSSSEIASMASQR</sequence>
<dbReference type="SUPFAM" id="SSF49313">
    <property type="entry name" value="Cadherin-like"/>
    <property type="match status" value="6"/>
</dbReference>
<feature type="chain" id="PRO_5010731075" evidence="3">
    <location>
        <begin position="42"/>
        <end position="1907"/>
    </location>
</feature>
<dbReference type="InterPro" id="IPR006626">
    <property type="entry name" value="PbH1"/>
</dbReference>
<protein>
    <submittedName>
        <fullName evidence="7">Chitinase A</fullName>
        <ecNumber evidence="7">3.2.1.14</ecNumber>
    </submittedName>
</protein>
<dbReference type="RefSeq" id="WP_146663131.1">
    <property type="nucleotide sequence ID" value="NZ_CP019791.1"/>
</dbReference>
<feature type="domain" description="Dystroglycan-type cadherin-like" evidence="6">
    <location>
        <begin position="909"/>
        <end position="996"/>
    </location>
</feature>
<keyword evidence="8" id="KW-1185">Reference proteome</keyword>
<dbReference type="InterPro" id="IPR012334">
    <property type="entry name" value="Pectin_lyas_fold"/>
</dbReference>
<dbReference type="GO" id="GO:0005509">
    <property type="term" value="F:calcium ion binding"/>
    <property type="evidence" value="ECO:0007669"/>
    <property type="project" value="InterPro"/>
</dbReference>
<feature type="domain" description="LamG-like jellyroll fold" evidence="5">
    <location>
        <begin position="1152"/>
        <end position="1286"/>
    </location>
</feature>
<organism evidence="7 8">
    <name type="scientific">Anaerohalosphaera lusitana</name>
    <dbReference type="NCBI Taxonomy" id="1936003"/>
    <lineage>
        <taxon>Bacteria</taxon>
        <taxon>Pseudomonadati</taxon>
        <taxon>Planctomycetota</taxon>
        <taxon>Phycisphaerae</taxon>
        <taxon>Sedimentisphaerales</taxon>
        <taxon>Anaerohalosphaeraceae</taxon>
        <taxon>Anaerohalosphaera</taxon>
    </lineage>
</organism>
<keyword evidence="7" id="KW-0326">Glycosidase</keyword>
<feature type="domain" description="PKD/Chitinase" evidence="4">
    <location>
        <begin position="907"/>
        <end position="992"/>
    </location>
</feature>
<evidence type="ECO:0000313" key="8">
    <source>
        <dbReference type="Proteomes" id="UP000189674"/>
    </source>
</evidence>
<dbReference type="InterPro" id="IPR013320">
    <property type="entry name" value="ConA-like_dom_sf"/>
</dbReference>
<dbReference type="Pfam" id="PF17963">
    <property type="entry name" value="Big_9"/>
    <property type="match status" value="3"/>
</dbReference>
<feature type="domain" description="Dystroglycan-type cadherin-like" evidence="6">
    <location>
        <begin position="820"/>
        <end position="908"/>
    </location>
</feature>
<evidence type="ECO:0000256" key="3">
    <source>
        <dbReference type="SAM" id="SignalP"/>
    </source>
</evidence>
<dbReference type="InterPro" id="IPR006558">
    <property type="entry name" value="LamG-like"/>
</dbReference>
<feature type="domain" description="LamG-like jellyroll fold" evidence="5">
    <location>
        <begin position="1456"/>
        <end position="1590"/>
    </location>
</feature>
<dbReference type="EC" id="3.2.1.14" evidence="7"/>
<reference evidence="8" key="1">
    <citation type="submission" date="2017-02" db="EMBL/GenBank/DDBJ databases">
        <title>Comparative genomics and description of representatives of a novel lineage of planctomycetes thriving in anoxic sediments.</title>
        <authorList>
            <person name="Spring S."/>
            <person name="Bunk B."/>
            <person name="Sproer C."/>
        </authorList>
    </citation>
    <scope>NUCLEOTIDE SEQUENCE [LARGE SCALE GENOMIC DNA]</scope>
    <source>
        <strain evidence="8">ST-NAGAB-D1</strain>
    </source>
</reference>
<feature type="domain" description="LamG-like jellyroll fold" evidence="5">
    <location>
        <begin position="1763"/>
        <end position="1898"/>
    </location>
</feature>
<dbReference type="Gene3D" id="2.60.40.10">
    <property type="entry name" value="Immunoglobulins"/>
    <property type="match status" value="6"/>
</dbReference>
<dbReference type="SMART" id="SM00560">
    <property type="entry name" value="LamGL"/>
    <property type="match status" value="4"/>
</dbReference>
<keyword evidence="7" id="KW-0378">Hydrolase</keyword>
<dbReference type="InterPro" id="IPR011050">
    <property type="entry name" value="Pectin_lyase_fold/virulence"/>
</dbReference>
<evidence type="ECO:0000256" key="1">
    <source>
        <dbReference type="ARBA" id="ARBA00022729"/>
    </source>
</evidence>
<dbReference type="Pfam" id="PF13385">
    <property type="entry name" value="Laminin_G_3"/>
    <property type="match status" value="4"/>
</dbReference>
<dbReference type="STRING" id="1936003.STSP2_02636"/>
<dbReference type="Proteomes" id="UP000189674">
    <property type="component" value="Chromosome"/>
</dbReference>
<dbReference type="PANTHER" id="PTHR42535">
    <property type="entry name" value="OOKINETE PROTEIN, PUTATIVE-RELATED"/>
    <property type="match status" value="1"/>
</dbReference>
<keyword evidence="1 3" id="KW-0732">Signal</keyword>
<feature type="domain" description="Dystroglycan-type cadherin-like" evidence="6">
    <location>
        <begin position="1608"/>
        <end position="1696"/>
    </location>
</feature>
<evidence type="ECO:0000259" key="4">
    <source>
        <dbReference type="SMART" id="SM00089"/>
    </source>
</evidence>
<dbReference type="InterPro" id="IPR013783">
    <property type="entry name" value="Ig-like_fold"/>
</dbReference>
<evidence type="ECO:0000256" key="2">
    <source>
        <dbReference type="ARBA" id="ARBA00023157"/>
    </source>
</evidence>
<feature type="domain" description="Dystroglycan-type cadherin-like" evidence="6">
    <location>
        <begin position="1304"/>
        <end position="1392"/>
    </location>
</feature>
<dbReference type="EMBL" id="CP019791">
    <property type="protein sequence ID" value="AQT69446.1"/>
    <property type="molecule type" value="Genomic_DNA"/>
</dbReference>
<dbReference type="OrthoDB" id="259433at2"/>
<feature type="domain" description="PKD/Chitinase" evidence="4">
    <location>
        <begin position="472"/>
        <end position="554"/>
    </location>
</feature>
<dbReference type="KEGG" id="alus:STSP2_02636"/>
<dbReference type="SMART" id="SM00736">
    <property type="entry name" value="CADG"/>
    <property type="match status" value="6"/>
</dbReference>
<dbReference type="Pfam" id="PF05345">
    <property type="entry name" value="He_PIG"/>
    <property type="match status" value="3"/>
</dbReference>
<feature type="domain" description="Dystroglycan-type cadherin-like" evidence="6">
    <location>
        <begin position="470"/>
        <end position="558"/>
    </location>
</feature>
<feature type="domain" description="LamG-like jellyroll fold" evidence="5">
    <location>
        <begin position="672"/>
        <end position="806"/>
    </location>
</feature>
<accession>A0A1U9NPL1</accession>
<dbReference type="SUPFAM" id="SSF51126">
    <property type="entry name" value="Pectin lyase-like"/>
    <property type="match status" value="1"/>
</dbReference>
<dbReference type="InterPro" id="IPR006644">
    <property type="entry name" value="Cadg"/>
</dbReference>
<name>A0A1U9NPL1_9BACT</name>
<gene>
    <name evidence="7" type="primary">chiA</name>
    <name evidence="7" type="ORF">STSP2_02636</name>
</gene>
<dbReference type="PANTHER" id="PTHR42535:SF2">
    <property type="entry name" value="CHROMOSOME UNDETERMINED SCAFFOLD_146, WHOLE GENOME SHOTGUN SEQUENCE"/>
    <property type="match status" value="1"/>
</dbReference>
<dbReference type="Gene3D" id="2.160.20.10">
    <property type="entry name" value="Single-stranded right-handed beta-helix, Pectin lyase-like"/>
    <property type="match status" value="1"/>
</dbReference>
<keyword evidence="2" id="KW-1015">Disulfide bond</keyword>
<proteinExistence type="predicted"/>
<dbReference type="InterPro" id="IPR022409">
    <property type="entry name" value="PKD/Chitinase_dom"/>
</dbReference>
<evidence type="ECO:0000259" key="6">
    <source>
        <dbReference type="SMART" id="SM00736"/>
    </source>
</evidence>
<dbReference type="GO" id="GO:0016020">
    <property type="term" value="C:membrane"/>
    <property type="evidence" value="ECO:0007669"/>
    <property type="project" value="InterPro"/>
</dbReference>
<dbReference type="Gene3D" id="2.60.120.200">
    <property type="match status" value="4"/>
</dbReference>
<dbReference type="SMART" id="SM00089">
    <property type="entry name" value="PKD"/>
    <property type="match status" value="3"/>
</dbReference>
<feature type="domain" description="PKD/Chitinase" evidence="4">
    <location>
        <begin position="1610"/>
        <end position="1692"/>
    </location>
</feature>
<evidence type="ECO:0000259" key="5">
    <source>
        <dbReference type="SMART" id="SM00560"/>
    </source>
</evidence>
<dbReference type="GO" id="GO:0008843">
    <property type="term" value="F:endochitinase activity"/>
    <property type="evidence" value="ECO:0007669"/>
    <property type="project" value="UniProtKB-EC"/>
</dbReference>
<feature type="domain" description="Dystroglycan-type cadherin-like" evidence="6">
    <location>
        <begin position="1000"/>
        <end position="1088"/>
    </location>
</feature>
<evidence type="ECO:0000313" key="7">
    <source>
        <dbReference type="EMBL" id="AQT69446.1"/>
    </source>
</evidence>